<feature type="non-terminal residue" evidence="1">
    <location>
        <position position="1"/>
    </location>
</feature>
<dbReference type="InterPro" id="IPR049804">
    <property type="entry name" value="Choice_anch_L"/>
</dbReference>
<evidence type="ECO:0000313" key="2">
    <source>
        <dbReference type="Proteomes" id="UP000295215"/>
    </source>
</evidence>
<dbReference type="NCBIfam" id="NF038133">
    <property type="entry name" value="choice_anch_L"/>
    <property type="match status" value="1"/>
</dbReference>
<dbReference type="AlphaFoldDB" id="A0A4R7EU87"/>
<name>A0A4R7EU87_9FLAO</name>
<feature type="non-terminal residue" evidence="1">
    <location>
        <position position="644"/>
    </location>
</feature>
<dbReference type="EMBL" id="SOAG01000061">
    <property type="protein sequence ID" value="TDS49978.1"/>
    <property type="molecule type" value="Genomic_DNA"/>
</dbReference>
<reference evidence="1 2" key="1">
    <citation type="submission" date="2019-03" db="EMBL/GenBank/DDBJ databases">
        <title>Genomic Encyclopedia of Archaeal and Bacterial Type Strains, Phase II (KMG-II): from individual species to whole genera.</title>
        <authorList>
            <person name="Goeker M."/>
        </authorList>
    </citation>
    <scope>NUCLEOTIDE SEQUENCE [LARGE SCALE GENOMIC DNA]</scope>
    <source>
        <strain evidence="1 2">DSM 28213</strain>
    </source>
</reference>
<protein>
    <submittedName>
        <fullName evidence="1">Uncharacterized protein</fullName>
    </submittedName>
</protein>
<organism evidence="1 2">
    <name type="scientific">Myroides indicus</name>
    <dbReference type="NCBI Taxonomy" id="1323422"/>
    <lineage>
        <taxon>Bacteria</taxon>
        <taxon>Pseudomonadati</taxon>
        <taxon>Bacteroidota</taxon>
        <taxon>Flavobacteriia</taxon>
        <taxon>Flavobacteriales</taxon>
        <taxon>Flavobacteriaceae</taxon>
        <taxon>Myroides</taxon>
    </lineage>
</organism>
<gene>
    <name evidence="1" type="ORF">C8P70_1611</name>
</gene>
<evidence type="ECO:0000313" key="1">
    <source>
        <dbReference type="EMBL" id="TDS49978.1"/>
    </source>
</evidence>
<accession>A0A4R7EU87</accession>
<dbReference type="Proteomes" id="UP000295215">
    <property type="component" value="Unassembled WGS sequence"/>
</dbReference>
<sequence>FFTLCMTTAEPRADITPAGEVLSVSELISDVLLDADCDVVSNVRYQFGDDNAVDALGSFTQNGSILPFESGIILATHQVSNAAMSRDLSNNDRNKVKKAVGDPDLNAVLEDLNSDRYNAFKHTSVVEFDYVPVVDTLTFEYLFASDIYELSCSYKCREAGGMAAIFITDLTTGEIENVALVPGSQDPVATSTIRNTKGYQWDGFDCQDANPQFFWKNYYYTIDNPFEAPVNYSGLSVGMKTVPYKVEPGRKYHIKIGVMDLCDDPHHGTALFLSSSSFSNLPEIDLGEDRLLAENNGICYGEPYVIDSGVGYIKDYEELTTAIEWYLDGELLPGETKDQLTVTRAGDYTVVLRFIDLNCEVSDSVRIEYYPSISSIVNPPETVGVCRTSLQDVAIVFEDIEADMFRQSGKEIYTTAYFSALEDAVLGENAFVDKLYYNLGKEPQLQTVYIRVEDIQTGCNEVFELHIQPEEGAVPDQPSDVSVCAEYVFPQINDNQYYYTEPGGQGEEYKVGDVLAEPGEHTIYLLQVNSEQGCYEQTAYQVNITAPVRADIFEDKTLSCEYYELKPLSEYNQYFTEPGGNGDKLYPGMQIFERKTVYVYASSGDGICTDQSSFTIDYEDCPIPRGISPNNDGLNDVFDLSPHG</sequence>
<comment type="caution">
    <text evidence="1">The sequence shown here is derived from an EMBL/GenBank/DDBJ whole genome shotgun (WGS) entry which is preliminary data.</text>
</comment>
<proteinExistence type="predicted"/>
<keyword evidence="2" id="KW-1185">Reference proteome</keyword>